<keyword evidence="8" id="KW-1185">Reference proteome</keyword>
<dbReference type="Pfam" id="PF04198">
    <property type="entry name" value="Sugar-bind"/>
    <property type="match status" value="1"/>
</dbReference>
<dbReference type="PANTHER" id="PTHR34294:SF1">
    <property type="entry name" value="TRANSCRIPTIONAL REGULATOR LSRR"/>
    <property type="match status" value="1"/>
</dbReference>
<dbReference type="InterPro" id="IPR036388">
    <property type="entry name" value="WH-like_DNA-bd_sf"/>
</dbReference>
<protein>
    <submittedName>
        <fullName evidence="7">Transcriptional regulator</fullName>
    </submittedName>
</protein>
<dbReference type="InterPro" id="IPR037171">
    <property type="entry name" value="NagB/RpiA_transferase-like"/>
</dbReference>
<dbReference type="EMBL" id="VKHS01000316">
    <property type="protein sequence ID" value="MBB0230620.1"/>
    <property type="molecule type" value="Genomic_DNA"/>
</dbReference>
<evidence type="ECO:0000313" key="8">
    <source>
        <dbReference type="Proteomes" id="UP000530234"/>
    </source>
</evidence>
<evidence type="ECO:0000256" key="5">
    <source>
        <dbReference type="SAM" id="MobiDB-lite"/>
    </source>
</evidence>
<dbReference type="GO" id="GO:0030246">
    <property type="term" value="F:carbohydrate binding"/>
    <property type="evidence" value="ECO:0007669"/>
    <property type="project" value="InterPro"/>
</dbReference>
<comment type="caution">
    <text evidence="7">The sequence shown here is derived from an EMBL/GenBank/DDBJ whole genome shotgun (WGS) entry which is preliminary data.</text>
</comment>
<organism evidence="7 8">
    <name type="scientific">Streptomyces calidiresistens</name>
    <dbReference type="NCBI Taxonomy" id="1485586"/>
    <lineage>
        <taxon>Bacteria</taxon>
        <taxon>Bacillati</taxon>
        <taxon>Actinomycetota</taxon>
        <taxon>Actinomycetes</taxon>
        <taxon>Kitasatosporales</taxon>
        <taxon>Streptomycetaceae</taxon>
        <taxon>Streptomyces</taxon>
    </lineage>
</organism>
<feature type="region of interest" description="Disordered" evidence="5">
    <location>
        <begin position="1"/>
        <end position="43"/>
    </location>
</feature>
<evidence type="ECO:0000256" key="3">
    <source>
        <dbReference type="ARBA" id="ARBA00023125"/>
    </source>
</evidence>
<feature type="domain" description="Sugar-binding" evidence="6">
    <location>
        <begin position="104"/>
        <end position="353"/>
    </location>
</feature>
<evidence type="ECO:0000256" key="2">
    <source>
        <dbReference type="ARBA" id="ARBA00023015"/>
    </source>
</evidence>
<dbReference type="InterPro" id="IPR051054">
    <property type="entry name" value="SorC_transcr_regulators"/>
</dbReference>
<keyword evidence="4" id="KW-0804">Transcription</keyword>
<keyword evidence="3" id="KW-0238">DNA-binding</keyword>
<comment type="similarity">
    <text evidence="1">Belongs to the SorC transcriptional regulatory family.</text>
</comment>
<dbReference type="PANTHER" id="PTHR34294">
    <property type="entry name" value="TRANSCRIPTIONAL REGULATOR-RELATED"/>
    <property type="match status" value="1"/>
</dbReference>
<feature type="compositionally biased region" description="Basic and acidic residues" evidence="5">
    <location>
        <begin position="12"/>
        <end position="31"/>
    </location>
</feature>
<evidence type="ECO:0000256" key="1">
    <source>
        <dbReference type="ARBA" id="ARBA00010466"/>
    </source>
</evidence>
<dbReference type="Gene3D" id="1.10.10.10">
    <property type="entry name" value="Winged helix-like DNA-binding domain superfamily/Winged helix DNA-binding domain"/>
    <property type="match status" value="1"/>
</dbReference>
<dbReference type="InterPro" id="IPR007324">
    <property type="entry name" value="Sugar-bd_dom_put"/>
</dbReference>
<dbReference type="Gene3D" id="3.40.50.1360">
    <property type="match status" value="1"/>
</dbReference>
<sequence>MHRPRVAPATRRIWEDERPGGRVGDSRKDSEVSAVPAGRSATRMGPAELMQAAAMARRFYLEGKSKIQIADEFGVSRFKVARVLESAVEHDLVRIEIRIPAELDADRSDALRARFGLRHVVVTESPADAPDDTPDPENLGEVAAELLGELVTEGDVLGLAWGRSTIHMAAALESLAQCTVVQLTGVYDAGTAERGSVEAVRRAAAVSGGEAHPIYAPMLLPDAQTAAALRRQTGIASAFEYFDKVTIAAVSIGSWEPGISTVHDMLSDRERAHYASLGVAAEMSAHLFDSDGRRVGRDLGERCITVEADRLRRIPEVVAIAGGRRKAPAIAAVLRSGLVTSLVTDTAAADELLVAEPGPRPARERADPDVE</sequence>
<evidence type="ECO:0000259" key="6">
    <source>
        <dbReference type="Pfam" id="PF04198"/>
    </source>
</evidence>
<dbReference type="SUPFAM" id="SSF100950">
    <property type="entry name" value="NagB/RpiA/CoA transferase-like"/>
    <property type="match status" value="1"/>
</dbReference>
<dbReference type="Proteomes" id="UP000530234">
    <property type="component" value="Unassembled WGS sequence"/>
</dbReference>
<evidence type="ECO:0000313" key="7">
    <source>
        <dbReference type="EMBL" id="MBB0230620.1"/>
    </source>
</evidence>
<keyword evidence="2" id="KW-0805">Transcription regulation</keyword>
<accession>A0A7W3T446</accession>
<name>A0A7W3T446_9ACTN</name>
<dbReference type="AlphaFoldDB" id="A0A7W3T446"/>
<proteinExistence type="inferred from homology"/>
<dbReference type="GO" id="GO:0003677">
    <property type="term" value="F:DNA binding"/>
    <property type="evidence" value="ECO:0007669"/>
    <property type="project" value="UniProtKB-KW"/>
</dbReference>
<evidence type="ECO:0000256" key="4">
    <source>
        <dbReference type="ARBA" id="ARBA00023163"/>
    </source>
</evidence>
<gene>
    <name evidence="7" type="ORF">FOE67_14115</name>
</gene>
<reference evidence="8" key="1">
    <citation type="submission" date="2019-10" db="EMBL/GenBank/DDBJ databases">
        <title>Streptomyces sp. nov., a novel actinobacterium isolated from alkaline environment.</title>
        <authorList>
            <person name="Golinska P."/>
        </authorList>
    </citation>
    <scope>NUCLEOTIDE SEQUENCE [LARGE SCALE GENOMIC DNA]</scope>
    <source>
        <strain evidence="8">DSM 42108</strain>
    </source>
</reference>